<dbReference type="GO" id="GO:0006886">
    <property type="term" value="P:intracellular protein transport"/>
    <property type="evidence" value="ECO:0007669"/>
    <property type="project" value="InterPro"/>
</dbReference>
<comment type="similarity">
    <text evidence="2">Belongs to the SEC15 family.</text>
</comment>
<dbReference type="Pfam" id="PF10191">
    <property type="entry name" value="COG7"/>
    <property type="match status" value="1"/>
</dbReference>
<comment type="caution">
    <text evidence="12">The sequence shown here is derived from an EMBL/GenBank/DDBJ whole genome shotgun (WGS) entry which is preliminary data.</text>
</comment>
<dbReference type="Pfam" id="PF04091">
    <property type="entry name" value="Sec15_C"/>
    <property type="match status" value="1"/>
</dbReference>
<reference evidence="12" key="1">
    <citation type="submission" date="2023-06" db="EMBL/GenBank/DDBJ databases">
        <title>Genomic analysis of the entomopathogenic nematode Steinernema hermaphroditum.</title>
        <authorList>
            <person name="Schwarz E.M."/>
            <person name="Heppert J.K."/>
            <person name="Baniya A."/>
            <person name="Schwartz H.T."/>
            <person name="Tan C.-H."/>
            <person name="Antoshechkin I."/>
            <person name="Sternberg P.W."/>
            <person name="Goodrich-Blair H."/>
            <person name="Dillman A.R."/>
        </authorList>
    </citation>
    <scope>NUCLEOTIDE SEQUENCE</scope>
    <source>
        <strain evidence="12">PS9179</strain>
        <tissue evidence="12">Whole animal</tissue>
    </source>
</reference>
<dbReference type="InterPro" id="IPR048359">
    <property type="entry name" value="EXOC6_Sec15_N"/>
</dbReference>
<feature type="region of interest" description="Disordered" evidence="9">
    <location>
        <begin position="963"/>
        <end position="984"/>
    </location>
</feature>
<feature type="region of interest" description="Disordered" evidence="9">
    <location>
        <begin position="690"/>
        <end position="711"/>
    </location>
</feature>
<keyword evidence="13" id="KW-1185">Reference proteome</keyword>
<dbReference type="PANTHER" id="PTHR12702">
    <property type="entry name" value="SEC15"/>
    <property type="match status" value="1"/>
</dbReference>
<keyword evidence="6 8" id="KW-0175">Coiled coil</keyword>
<dbReference type="InterPro" id="IPR046361">
    <property type="entry name" value="EXOC6/Sec15_C"/>
</dbReference>
<evidence type="ECO:0000256" key="2">
    <source>
        <dbReference type="ARBA" id="ARBA00007944"/>
    </source>
</evidence>
<dbReference type="Gene3D" id="1.10.357.30">
    <property type="entry name" value="Exocyst complex subunit Sec15 C-terminal domain, N-terminal subdomain"/>
    <property type="match status" value="1"/>
</dbReference>
<evidence type="ECO:0000256" key="4">
    <source>
        <dbReference type="ARBA" id="ARBA00022448"/>
    </source>
</evidence>
<evidence type="ECO:0000256" key="7">
    <source>
        <dbReference type="ARBA" id="ARBA00082980"/>
    </source>
</evidence>
<keyword evidence="5" id="KW-0268">Exocytosis</keyword>
<dbReference type="GO" id="GO:0006893">
    <property type="term" value="P:Golgi to plasma membrane transport"/>
    <property type="evidence" value="ECO:0007669"/>
    <property type="project" value="TreeGrafter"/>
</dbReference>
<gene>
    <name evidence="12" type="ORF">QR680_017215</name>
</gene>
<dbReference type="InterPro" id="IPR019335">
    <property type="entry name" value="COG7"/>
</dbReference>
<dbReference type="InterPro" id="IPR042044">
    <property type="entry name" value="EXOC6PINT-1/Sec15/Tip20_C_dom2"/>
</dbReference>
<protein>
    <recommendedName>
        <fullName evidence="3">Exocyst complex component 6</fullName>
    </recommendedName>
    <alternativeName>
        <fullName evidence="7">Exocyst complex component Sec15</fullName>
    </alternativeName>
</protein>
<evidence type="ECO:0000259" key="11">
    <source>
        <dbReference type="Pfam" id="PF20651"/>
    </source>
</evidence>
<evidence type="ECO:0000259" key="10">
    <source>
        <dbReference type="Pfam" id="PF04091"/>
    </source>
</evidence>
<evidence type="ECO:0000256" key="8">
    <source>
        <dbReference type="SAM" id="Coils"/>
    </source>
</evidence>
<proteinExistence type="inferred from homology"/>
<evidence type="ECO:0000313" key="13">
    <source>
        <dbReference type="Proteomes" id="UP001175271"/>
    </source>
</evidence>
<evidence type="ECO:0000256" key="6">
    <source>
        <dbReference type="ARBA" id="ARBA00023054"/>
    </source>
</evidence>
<dbReference type="InterPro" id="IPR042045">
    <property type="entry name" value="EXOC6/Sec15_C_dom1"/>
</dbReference>
<dbReference type="GO" id="GO:0017119">
    <property type="term" value="C:Golgi transport complex"/>
    <property type="evidence" value="ECO:0007669"/>
    <property type="project" value="InterPro"/>
</dbReference>
<evidence type="ECO:0000256" key="5">
    <source>
        <dbReference type="ARBA" id="ARBA00022483"/>
    </source>
</evidence>
<feature type="domain" description="Exocyst complex subunit EXOC6/Sec15 C-terminal" evidence="10">
    <location>
        <begin position="1132"/>
        <end position="1481"/>
    </location>
</feature>
<dbReference type="FunFam" id="1.20.58.670:FF:000002">
    <property type="entry name" value="Exocyst complex component"/>
    <property type="match status" value="1"/>
</dbReference>
<sequence>MSLNGHLAFCQLFSLETVAVPNPIDGRKQKRKMALKEGVMEELVEKKGFDVIAEVSNLGKVDLAATKNVVDGVLTSRLDSFERERNLCQPPVSMDGIGLLVNDTSRLDRSLLSHMRMLKQNEGSLISTNDVLEFDSAKAKADKLVEIVKAKITWAAAFREASTTSKNDQNEMYGKLVTLQRCHNVLSKYSKQAERDTAFEKMKDEFLSWYSPAVLFAIEDQDMAQLETLRERFHVLNRINVFETSLGAFARNKIKVFLEQMFDPEAGKYDLRRILQEVFIIWKSSKRIAEQFLEERGSQAIAENLLDGVNAQWERISENLLIETSSDQDPLQVTHRIANKCAEHEAFVREQGDEHIHAVCSSITSRLLDILSDGYTKQVTSVLLASVNRIHQPERASRSRHTWIIVFIEDLFSLIRQLIEEAEATFGARYFAHIVPSVELALKEFCSLVKNNDLLGMEKEQNEVRLRKTVQENTEDKISAICVTGYLLSGVDEINDYLAESAKQYKVSENFLIANRNLLESLNREVLDCKADSMAISIIYHMGEEMAELKKQSVSSDAVESLMNSLPSFSTPPHSYITSVGHGLLHQMNTIASYLTDRNFVSAILNAADSEVSGKKPIEEEESDVWLLNKVGTAVMRAFYANVGDVSSLPPELARQFHADIVFLSEAMVDLRLKPIPEIVDLTKRLGKMDGTSQASTTKDTTGGSSDAASTSYQAYPDMSAEQEFFLYELETTDSGSVGLVLRAIYDCGDVHKFSRSLERRIAQYDKNILKVCTFHFQGYIDAIDQLVQLKERCSEIKQDVKEIDEDIHIKSERLHKLSSEVVKYRKLQKNVTTAIDQITECLPVLENYAKLQELMTNKKYYQALKVLEELDHTYFNHVDKYRFTQNLANLMKPIREEIRLKTFDEFKDFLANIRRVSERIGDRASKNIAKESLFGISDVEKKRRFEEEVKKNTPREEIRLSSDGSIMLRDSGPKLKRTSTGDDDDDNLSAQDLIDFTPIHRCCQIFNVLGDRETFDNFYRKQRKEQGKVVIRWDGDKQTVKCLGSVSAYVSYLNEIIGFFVVEDHIMQTESGLVTPEYKDSLWEMAIKQAITFMNNDFGSCTDVKTMLTMKKVIILFAMTMKSYGFTITPMYEHLQKFRDSYNEILMNEYCSQFKNDLEKDNYAAIVVSNEKEFRDVITQFPFYKRGMDMEQFPRKFPFSRFVPKVYSQAKSYLVGCFRFMEHLQLPQSEIEDTVRQYANKLLDRWAWMLSDFVSSKNRSLAQLIQITINIGYLEKSCETMEHYITKMTNRGDSVGAQSHLVTLKKDVFRDVRSEVEQHIDAALKRKVDDFMDLANYDWEMSSAGGVASDYIADLIKFLTTTFTSFTNLPVQLARHSCMQTCKHLAEKLCTIVLSGEVKAISMGALEQFNLDVIQCEAFTDECPVAGFEDNTLSMTFATLRQLLDLVMDSDWTTYLADYKLKKGRYVRVKVENAIILLEKMIEYEKRSNGFFGMGRGDRKKLLDTILRQLKLLQQGQ</sequence>
<evidence type="ECO:0000256" key="3">
    <source>
        <dbReference type="ARBA" id="ARBA00017511"/>
    </source>
</evidence>
<dbReference type="Pfam" id="PF20651">
    <property type="entry name" value="EXOC6_Sec15_N"/>
    <property type="match status" value="1"/>
</dbReference>
<evidence type="ECO:0000256" key="1">
    <source>
        <dbReference type="ARBA" id="ARBA00002660"/>
    </source>
</evidence>
<dbReference type="Proteomes" id="UP001175271">
    <property type="component" value="Unassembled WGS sequence"/>
</dbReference>
<dbReference type="InterPro" id="IPR007225">
    <property type="entry name" value="EXOC6/Sec15"/>
</dbReference>
<dbReference type="GO" id="GO:0016020">
    <property type="term" value="C:membrane"/>
    <property type="evidence" value="ECO:0007669"/>
    <property type="project" value="TreeGrafter"/>
</dbReference>
<keyword evidence="4" id="KW-0813">Transport</keyword>
<comment type="function">
    <text evidence="1">Component of the exocyst complex involved in the docking of exocytic vesicles with fusion sites on the plasma membrane.</text>
</comment>
<name>A0AA39LN98_9BILA</name>
<dbReference type="GO" id="GO:0000145">
    <property type="term" value="C:exocyst"/>
    <property type="evidence" value="ECO:0007669"/>
    <property type="project" value="TreeGrafter"/>
</dbReference>
<feature type="compositionally biased region" description="Low complexity" evidence="9">
    <location>
        <begin position="696"/>
        <end position="711"/>
    </location>
</feature>
<dbReference type="Gene3D" id="1.20.58.670">
    <property type="entry name" value="Dsl1p vesicle tethering complex, Tip20p subunit, domain D"/>
    <property type="match status" value="1"/>
</dbReference>
<organism evidence="12 13">
    <name type="scientific">Steinernema hermaphroditum</name>
    <dbReference type="NCBI Taxonomy" id="289476"/>
    <lineage>
        <taxon>Eukaryota</taxon>
        <taxon>Metazoa</taxon>
        <taxon>Ecdysozoa</taxon>
        <taxon>Nematoda</taxon>
        <taxon>Chromadorea</taxon>
        <taxon>Rhabditida</taxon>
        <taxon>Tylenchina</taxon>
        <taxon>Panagrolaimomorpha</taxon>
        <taxon>Strongyloidoidea</taxon>
        <taxon>Steinernematidae</taxon>
        <taxon>Steinernema</taxon>
    </lineage>
</organism>
<evidence type="ECO:0000313" key="12">
    <source>
        <dbReference type="EMBL" id="KAK0403966.1"/>
    </source>
</evidence>
<dbReference type="PANTHER" id="PTHR12702:SF0">
    <property type="entry name" value="EXOCYST COMPLEX COMPONENT 6"/>
    <property type="match status" value="1"/>
</dbReference>
<dbReference type="GO" id="GO:0090522">
    <property type="term" value="P:vesicle tethering involved in exocytosis"/>
    <property type="evidence" value="ECO:0007669"/>
    <property type="project" value="InterPro"/>
</dbReference>
<feature type="coiled-coil region" evidence="8">
    <location>
        <begin position="780"/>
        <end position="807"/>
    </location>
</feature>
<evidence type="ECO:0000256" key="9">
    <source>
        <dbReference type="SAM" id="MobiDB-lite"/>
    </source>
</evidence>
<dbReference type="EMBL" id="JAUCMV010000004">
    <property type="protein sequence ID" value="KAK0403966.1"/>
    <property type="molecule type" value="Genomic_DNA"/>
</dbReference>
<accession>A0AA39LN98</accession>
<feature type="domain" description="Exocyst complex component EXOC6/Sec15 N-terminal" evidence="11">
    <location>
        <begin position="758"/>
        <end position="925"/>
    </location>
</feature>